<comment type="caution">
    <text evidence="3">The sequence shown here is derived from an EMBL/GenBank/DDBJ whole genome shotgun (WGS) entry which is preliminary data.</text>
</comment>
<dbReference type="Proteomes" id="UP000075418">
    <property type="component" value="Unassembled WGS sequence"/>
</dbReference>
<dbReference type="EMBL" id="BKAQ01000004">
    <property type="protein sequence ID" value="GEP81334.1"/>
    <property type="molecule type" value="Genomic_DNA"/>
</dbReference>
<accession>A0A2T4RAP5</accession>
<dbReference type="AlphaFoldDB" id="A0A151A677"/>
<evidence type="ECO:0000313" key="2">
    <source>
        <dbReference type="EMBL" id="HJF66850.1"/>
    </source>
</evidence>
<proteinExistence type="predicted"/>
<reference evidence="1 5" key="2">
    <citation type="submission" date="2019-07" db="EMBL/GenBank/DDBJ databases">
        <title>Whole genome shotgun sequence of Staphylococcus kloosii NBRC 109624.</title>
        <authorList>
            <person name="Hosoyama A."/>
            <person name="Uohara A."/>
            <person name="Ohji S."/>
            <person name="Ichikawa N."/>
        </authorList>
    </citation>
    <scope>NUCLEOTIDE SEQUENCE [LARGE SCALE GENOMIC DNA]</scope>
    <source>
        <strain evidence="1 5">NBRC 109624</strain>
    </source>
</reference>
<dbReference type="Proteomes" id="UP000706163">
    <property type="component" value="Unassembled WGS sequence"/>
</dbReference>
<organism evidence="3 4">
    <name type="scientific">Staphylococcus kloosii</name>
    <dbReference type="NCBI Taxonomy" id="29384"/>
    <lineage>
        <taxon>Bacteria</taxon>
        <taxon>Bacillati</taxon>
        <taxon>Bacillota</taxon>
        <taxon>Bacilli</taxon>
        <taxon>Bacillales</taxon>
        <taxon>Staphylococcaceae</taxon>
        <taxon>Staphylococcus</taxon>
    </lineage>
</organism>
<dbReference type="OrthoDB" id="2407951at2"/>
<accession>A0A151A677</accession>
<dbReference type="EMBL" id="LUGM01000002">
    <property type="protein sequence ID" value="KYH14813.1"/>
    <property type="molecule type" value="Genomic_DNA"/>
</dbReference>
<dbReference type="EMBL" id="DYVT01000010">
    <property type="protein sequence ID" value="HJF66850.1"/>
    <property type="molecule type" value="Genomic_DNA"/>
</dbReference>
<gene>
    <name evidence="3" type="ORF">A0131_08490</name>
    <name evidence="2" type="ORF">K8V85_00930</name>
    <name evidence="1" type="ORF">SKL01_05120</name>
</gene>
<evidence type="ECO:0000313" key="3">
    <source>
        <dbReference type="EMBL" id="KYH14813.1"/>
    </source>
</evidence>
<evidence type="ECO:0000313" key="4">
    <source>
        <dbReference type="Proteomes" id="UP000075418"/>
    </source>
</evidence>
<name>A0A151A677_9STAP</name>
<dbReference type="Proteomes" id="UP000321040">
    <property type="component" value="Unassembled WGS sequence"/>
</dbReference>
<reference evidence="2" key="3">
    <citation type="journal article" date="2021" name="PeerJ">
        <title>Extensive microbial diversity within the chicken gut microbiome revealed by metagenomics and culture.</title>
        <authorList>
            <person name="Gilroy R."/>
            <person name="Ravi A."/>
            <person name="Getino M."/>
            <person name="Pursley I."/>
            <person name="Horton D.L."/>
            <person name="Alikhan N.F."/>
            <person name="Baker D."/>
            <person name="Gharbi K."/>
            <person name="Hall N."/>
            <person name="Watson M."/>
            <person name="Adriaenssens E.M."/>
            <person name="Foster-Nyarko E."/>
            <person name="Jarju S."/>
            <person name="Secka A."/>
            <person name="Antonio M."/>
            <person name="Oren A."/>
            <person name="Chaudhuri R.R."/>
            <person name="La Ragione R."/>
            <person name="Hildebrand F."/>
            <person name="Pallen M.J."/>
        </authorList>
    </citation>
    <scope>NUCLEOTIDE SEQUENCE</scope>
    <source>
        <strain evidence="2">CHK149-3286</strain>
    </source>
</reference>
<evidence type="ECO:0000313" key="1">
    <source>
        <dbReference type="EMBL" id="GEP81334.1"/>
    </source>
</evidence>
<protein>
    <submittedName>
        <fullName evidence="3">Uncharacterized protein</fullName>
    </submittedName>
</protein>
<keyword evidence="5" id="KW-1185">Reference proteome</keyword>
<dbReference type="KEGG" id="skl:C7J89_10275"/>
<evidence type="ECO:0000313" key="5">
    <source>
        <dbReference type="Proteomes" id="UP000321040"/>
    </source>
</evidence>
<reference evidence="2" key="4">
    <citation type="submission" date="2021-09" db="EMBL/GenBank/DDBJ databases">
        <authorList>
            <person name="Gilroy R."/>
        </authorList>
    </citation>
    <scope>NUCLEOTIDE SEQUENCE</scope>
    <source>
        <strain evidence="2">CHK149-3286</strain>
    </source>
</reference>
<sequence length="90" mass="11016">MDQTSRIIEDVKREKQRDDKIFKGVTFEVRTEQVIMFFNYEEIVDTQNQDQYFIKHNHDPEFIDIQELNALKKSLDEIHIAYSERRDDFM</sequence>
<reference evidence="3 4" key="1">
    <citation type="submission" date="2016-02" db="EMBL/GenBank/DDBJ databases">
        <title>Draft genome sequence of hydrocarbon degrading Staphylococcus saprophyticus Strain CNV2, isolated from crude-oil contaminated soil from Noonmati Oil Refinery, Guwahati, Assam, India.</title>
        <authorList>
            <person name="Mukherjee A."/>
            <person name="Chettri B."/>
            <person name="Langpoklakpam J."/>
            <person name="Singh A.K."/>
            <person name="Chattopadhyay D.J."/>
        </authorList>
    </citation>
    <scope>NUCLEOTIDE SEQUENCE [LARGE SCALE GENOMIC DNA]</scope>
    <source>
        <strain evidence="3 4">CNV2</strain>
    </source>
</reference>